<protein>
    <submittedName>
        <fullName evidence="1">Uncharacterized protein</fullName>
    </submittedName>
</protein>
<organism evidence="1 2">
    <name type="scientific">Araneus ventricosus</name>
    <name type="common">Orbweaver spider</name>
    <name type="synonym">Epeira ventricosa</name>
    <dbReference type="NCBI Taxonomy" id="182803"/>
    <lineage>
        <taxon>Eukaryota</taxon>
        <taxon>Metazoa</taxon>
        <taxon>Ecdysozoa</taxon>
        <taxon>Arthropoda</taxon>
        <taxon>Chelicerata</taxon>
        <taxon>Arachnida</taxon>
        <taxon>Araneae</taxon>
        <taxon>Araneomorphae</taxon>
        <taxon>Entelegynae</taxon>
        <taxon>Araneoidea</taxon>
        <taxon>Araneidae</taxon>
        <taxon>Araneus</taxon>
    </lineage>
</organism>
<dbReference type="Proteomes" id="UP000499080">
    <property type="component" value="Unassembled WGS sequence"/>
</dbReference>
<evidence type="ECO:0000313" key="1">
    <source>
        <dbReference type="EMBL" id="GBL94922.1"/>
    </source>
</evidence>
<gene>
    <name evidence="1" type="ORF">AVEN_187442_1</name>
</gene>
<dbReference type="AlphaFoldDB" id="A0A4Y2BRU3"/>
<name>A0A4Y2BRU3_ARAVE</name>
<evidence type="ECO:0000313" key="2">
    <source>
        <dbReference type="Proteomes" id="UP000499080"/>
    </source>
</evidence>
<keyword evidence="2" id="KW-1185">Reference proteome</keyword>
<comment type="caution">
    <text evidence="1">The sequence shown here is derived from an EMBL/GenBank/DDBJ whole genome shotgun (WGS) entry which is preliminary data.</text>
</comment>
<accession>A0A4Y2BRU3</accession>
<sequence length="94" mass="10627">MLRYSILSECTIRYNNGLGDYFHLNFGNGRTATSWWQPVRTFGSPAPDSILTTIFFVHVRNNVKQDATARKLQQLNAPKHMGIAKASLLMASNR</sequence>
<proteinExistence type="predicted"/>
<reference evidence="1 2" key="1">
    <citation type="journal article" date="2019" name="Sci. Rep.">
        <title>Orb-weaving spider Araneus ventricosus genome elucidates the spidroin gene catalogue.</title>
        <authorList>
            <person name="Kono N."/>
            <person name="Nakamura H."/>
            <person name="Ohtoshi R."/>
            <person name="Moran D.A.P."/>
            <person name="Shinohara A."/>
            <person name="Yoshida Y."/>
            <person name="Fujiwara M."/>
            <person name="Mori M."/>
            <person name="Tomita M."/>
            <person name="Arakawa K."/>
        </authorList>
    </citation>
    <scope>NUCLEOTIDE SEQUENCE [LARGE SCALE GENOMIC DNA]</scope>
</reference>
<dbReference type="EMBL" id="BGPR01000107">
    <property type="protein sequence ID" value="GBL94922.1"/>
    <property type="molecule type" value="Genomic_DNA"/>
</dbReference>